<protein>
    <submittedName>
        <fullName evidence="4">Putative GTPase activating protein</fullName>
    </submittedName>
</protein>
<dbReference type="OrthoDB" id="1668230at2759"/>
<feature type="compositionally biased region" description="Polar residues" evidence="1">
    <location>
        <begin position="26"/>
        <end position="37"/>
    </location>
</feature>
<reference evidence="4 5" key="1">
    <citation type="journal article" date="2018" name="BMC Genomics">
        <title>Genomic comparison of Trypanosoma conorhini and Trypanosoma rangeli to Trypanosoma cruzi strains of high and low virulence.</title>
        <authorList>
            <person name="Bradwell K.R."/>
            <person name="Koparde V.N."/>
            <person name="Matveyev A.V."/>
            <person name="Serrano M.G."/>
            <person name="Alves J.M."/>
            <person name="Parikh H."/>
            <person name="Huang B."/>
            <person name="Lee V."/>
            <person name="Espinosa-Alvarez O."/>
            <person name="Ortiz P.A."/>
            <person name="Costa-Martins A.G."/>
            <person name="Teixeira M.M."/>
            <person name="Buck G.A."/>
        </authorList>
    </citation>
    <scope>NUCLEOTIDE SEQUENCE [LARGE SCALE GENOMIC DNA]</scope>
    <source>
        <strain evidence="4 5">025E</strain>
    </source>
</reference>
<dbReference type="PROSITE" id="PS50206">
    <property type="entry name" value="RHODANESE_3"/>
    <property type="match status" value="1"/>
</dbReference>
<dbReference type="EMBL" id="MKKU01000454">
    <property type="protein sequence ID" value="RNF11728.1"/>
    <property type="molecule type" value="Genomic_DNA"/>
</dbReference>
<feature type="region of interest" description="Disordered" evidence="1">
    <location>
        <begin position="253"/>
        <end position="292"/>
    </location>
</feature>
<dbReference type="Proteomes" id="UP000284403">
    <property type="component" value="Unassembled WGS sequence"/>
</dbReference>
<keyword evidence="5" id="KW-1185">Reference proteome</keyword>
<dbReference type="GeneID" id="40320190"/>
<accession>A0A3S5ISJ9</accession>
<gene>
    <name evidence="4" type="ORF">Tco025E_06579</name>
</gene>
<dbReference type="Gene3D" id="1.10.472.80">
    <property type="entry name" value="Ypt/Rab-GAP domain of gyp1p, domain 3"/>
    <property type="match status" value="1"/>
</dbReference>
<dbReference type="GO" id="GO:0005096">
    <property type="term" value="F:GTPase activator activity"/>
    <property type="evidence" value="ECO:0007669"/>
    <property type="project" value="TreeGrafter"/>
</dbReference>
<feature type="region of interest" description="Disordered" evidence="1">
    <location>
        <begin position="720"/>
        <end position="740"/>
    </location>
</feature>
<feature type="compositionally biased region" description="Basic and acidic residues" evidence="1">
    <location>
        <begin position="721"/>
        <end position="736"/>
    </location>
</feature>
<feature type="domain" description="Rhodanese" evidence="3">
    <location>
        <begin position="1367"/>
        <end position="1401"/>
    </location>
</feature>
<feature type="compositionally biased region" description="Basic and acidic residues" evidence="1">
    <location>
        <begin position="16"/>
        <end position="25"/>
    </location>
</feature>
<dbReference type="RefSeq" id="XP_029226427.1">
    <property type="nucleotide sequence ID" value="XM_029373454.1"/>
</dbReference>
<evidence type="ECO:0000256" key="1">
    <source>
        <dbReference type="SAM" id="MobiDB-lite"/>
    </source>
</evidence>
<dbReference type="FunFam" id="1.10.8.270:FF:000044">
    <property type="entry name" value="TBC Kinase homolog"/>
    <property type="match status" value="1"/>
</dbReference>
<dbReference type="InterPro" id="IPR000195">
    <property type="entry name" value="Rab-GAP-TBC_dom"/>
</dbReference>
<comment type="caution">
    <text evidence="4">The sequence shown here is derived from an EMBL/GenBank/DDBJ whole genome shotgun (WGS) entry which is preliminary data.</text>
</comment>
<evidence type="ECO:0000259" key="2">
    <source>
        <dbReference type="PROSITE" id="PS50086"/>
    </source>
</evidence>
<evidence type="ECO:0000313" key="5">
    <source>
        <dbReference type="Proteomes" id="UP000284403"/>
    </source>
</evidence>
<dbReference type="PANTHER" id="PTHR22957:SF168">
    <property type="entry name" value="TBC DOMAIN-CONTAINING PROTEIN KINASE-LIKE PROTEIN"/>
    <property type="match status" value="1"/>
</dbReference>
<dbReference type="Gene3D" id="1.10.8.270">
    <property type="entry name" value="putative rabgap domain of human tbc1 domain family member 14 like domains"/>
    <property type="match status" value="1"/>
</dbReference>
<feature type="region of interest" description="Disordered" evidence="1">
    <location>
        <begin position="787"/>
        <end position="818"/>
    </location>
</feature>
<organism evidence="4 5">
    <name type="scientific">Trypanosoma conorhini</name>
    <dbReference type="NCBI Taxonomy" id="83891"/>
    <lineage>
        <taxon>Eukaryota</taxon>
        <taxon>Discoba</taxon>
        <taxon>Euglenozoa</taxon>
        <taxon>Kinetoplastea</taxon>
        <taxon>Metakinetoplastina</taxon>
        <taxon>Trypanosomatida</taxon>
        <taxon>Trypanosomatidae</taxon>
        <taxon>Trypanosoma</taxon>
    </lineage>
</organism>
<feature type="domain" description="Rab-GAP TBC" evidence="2">
    <location>
        <begin position="943"/>
        <end position="1134"/>
    </location>
</feature>
<dbReference type="InterPro" id="IPR035969">
    <property type="entry name" value="Rab-GAP_TBC_sf"/>
</dbReference>
<dbReference type="InterPro" id="IPR001763">
    <property type="entry name" value="Rhodanese-like_dom"/>
</dbReference>
<evidence type="ECO:0000313" key="4">
    <source>
        <dbReference type="EMBL" id="RNF11728.1"/>
    </source>
</evidence>
<dbReference type="SMART" id="SM00164">
    <property type="entry name" value="TBC"/>
    <property type="match status" value="1"/>
</dbReference>
<name>A0A3S5ISJ9_9TRYP</name>
<feature type="region of interest" description="Disordered" evidence="1">
    <location>
        <begin position="1"/>
        <end position="47"/>
    </location>
</feature>
<dbReference type="SUPFAM" id="SSF47923">
    <property type="entry name" value="Ypt/Rab-GAP domain of gyp1p"/>
    <property type="match status" value="2"/>
</dbReference>
<sequence>MTACTDSTAFHPPTLGERETRRDEGATNTGLSGCSRGNENRQMGERGGNDGISVFLLSTHHIPHALEPYAPTMSVSARLVEQCLWNYRDTLFWAREYGHTTEAERMQLRLHLLQLKQEAADGKRDATEPSGSAASFLVEKQLWDLMLHEGGTHPLLPSESLRYQQILQDMKHLARGILLPIEILRHRNHWLLLQEDVQLNLSGRLFHYRVVLRQSPPATMVRRLWRELWSLLGAAWRQRERLMGAYAEGIPPVDLDGDPSRLPPPPSPSTSPSLRDAYREREHVHAKCSSHHAGDVGGDARAAFGEGDDLAFGPLLPHRVGVTTQRHHAIRVPLFSLLRSLRVRVGRAAASATASPGGLSSSGRGCGTVRSAAPISCAADAAPPSVPFFDTTAEELEACRVPYLAPEWFVQLRSRASGASQGWEDDAVLHSYSDDAWNIAVLALEFMLTGFPLAESCCGRPDAFAPPTSSLFDDVVQLLVSFHEVPLEAAQNFLYAALHELSLLLRRNGSDVPLATPPPQGDGYAESEPLPQRLAQQWHSYLTRTYGGADSDGAAVGGGVGSGDASFLRDIAESGLRWSRRERWEAFKVAHAHFLHDAVEVASAAGERDGGGGGVAADAAQRVLGGLTSPLIPLHPMLCAAAARSGVVAEPFVRNHQPAMALPPRPSSPFLWDVQLQLRVWRHSVEQHAMVEGGCRRDVETRQNVVFREFVHVVRRVLQQRPRERPRASGEEREAAARLGLPRQGPCAVATAAASAPHGGKLSQSAVQHGLLRGLMERSALFSYRTDGGCAGEGNSPPPPRGGGVGRRGGDEGVGDGDGLPPVFPFSQVFLRTEELLASLRSEVVSLNAASPAVAAARSALDALLGAKWPAKSQPPSPAAAKAGLLASAKRVIRGVDLDVAQQLALVAELRRLLCDASPERRASLVRRRLAEAQTAGGSPCVPVPATLRGEVWGALLGVPPEAARVAAYYALNTACVSPFDRQLAVDIPRCHQYHPLLATTEGHERLRRVIKAWLLMNPELTYWQGMDSVCAVLLAVSFTDEALAAAQLQQLTQRYIPHDAVASSPPGTQSMEEHLQQFAVLLRYCDPRLAAHLLDEVECRPELFAISWFLALLAHGLPVGKVCLLWDFLFVYSEAYPHCLTALCLAALLQQRERLLGNDFSVCLSTLSRLQGIDVHLLLRDATLLLRSVPPAVALLPPHAGERAGDGRRCGISRVNAQTILQAFNRRLLRGVEEPAGAAWTQSGMFLVDLRMHREAAGRPQRGPRVEERVVGALHFPLVAPPARGDETSATHSSQRLVTQQATELLLQLDNMAMAALPPSPATAPAPSAAAEASVDGLSTALRACAAAPHVVLFTLSTTPGETAAAESLALELVRCGTPHVSILLGGFLGLRREAPHLIVEVEED</sequence>
<proteinExistence type="predicted"/>
<feature type="compositionally biased region" description="Basic and acidic residues" evidence="1">
    <location>
        <begin position="38"/>
        <end position="47"/>
    </location>
</feature>
<evidence type="ECO:0000259" key="3">
    <source>
        <dbReference type="PROSITE" id="PS50206"/>
    </source>
</evidence>
<dbReference type="PROSITE" id="PS50086">
    <property type="entry name" value="TBC_RABGAP"/>
    <property type="match status" value="1"/>
</dbReference>
<dbReference type="PANTHER" id="PTHR22957">
    <property type="entry name" value="TBC1 DOMAIN FAMILY MEMBER GTPASE-ACTIVATING PROTEIN"/>
    <property type="match status" value="1"/>
</dbReference>
<feature type="compositionally biased region" description="Basic and acidic residues" evidence="1">
    <location>
        <begin position="276"/>
        <end position="285"/>
    </location>
</feature>
<dbReference type="Pfam" id="PF00566">
    <property type="entry name" value="RabGAP-TBC"/>
    <property type="match status" value="1"/>
</dbReference>